<name>A0A8X7S5G1_BRACI</name>
<evidence type="ECO:0000313" key="8">
    <source>
        <dbReference type="EMBL" id="KAG2299658.1"/>
    </source>
</evidence>
<dbReference type="Gene3D" id="3.40.50.300">
    <property type="entry name" value="P-loop containing nucleotide triphosphate hydrolases"/>
    <property type="match status" value="3"/>
</dbReference>
<feature type="domain" description="Clp R" evidence="7">
    <location>
        <begin position="8"/>
        <end position="171"/>
    </location>
</feature>
<dbReference type="OrthoDB" id="1929681at2759"/>
<accession>A0A8X7S5G1</accession>
<dbReference type="InterPro" id="IPR004176">
    <property type="entry name" value="Clp_R_N"/>
</dbReference>
<dbReference type="SUPFAM" id="SSF81923">
    <property type="entry name" value="Double Clp-N motif"/>
    <property type="match status" value="1"/>
</dbReference>
<evidence type="ECO:0000313" key="9">
    <source>
        <dbReference type="Proteomes" id="UP000886595"/>
    </source>
</evidence>
<dbReference type="InterPro" id="IPR058680">
    <property type="entry name" value="NBD_SMAX1-like"/>
</dbReference>
<dbReference type="InterPro" id="IPR027417">
    <property type="entry name" value="P-loop_NTPase"/>
</dbReference>
<evidence type="ECO:0000256" key="3">
    <source>
        <dbReference type="ARBA" id="ARBA00023015"/>
    </source>
</evidence>
<feature type="compositionally biased region" description="Polar residues" evidence="6">
    <location>
        <begin position="818"/>
        <end position="833"/>
    </location>
</feature>
<dbReference type="PROSITE" id="PS51903">
    <property type="entry name" value="CLP_R"/>
    <property type="match status" value="1"/>
</dbReference>
<dbReference type="Pfam" id="PF07724">
    <property type="entry name" value="AAA_2"/>
    <property type="match status" value="2"/>
</dbReference>
<dbReference type="InterPro" id="IPR036628">
    <property type="entry name" value="Clp_N_dom_sf"/>
</dbReference>
<proteinExistence type="inferred from homology"/>
<dbReference type="GO" id="GO:0005524">
    <property type="term" value="F:ATP binding"/>
    <property type="evidence" value="ECO:0007669"/>
    <property type="project" value="InterPro"/>
</dbReference>
<keyword evidence="3" id="KW-0805">Transcription regulation</keyword>
<dbReference type="EMBL" id="JAAMPC010000008">
    <property type="protein sequence ID" value="KAG2299658.1"/>
    <property type="molecule type" value="Genomic_DNA"/>
</dbReference>
<keyword evidence="9" id="KW-1185">Reference proteome</keyword>
<dbReference type="PANTHER" id="PTHR43572:SF13">
    <property type="entry name" value="PROTEIN SUPPRESSOR OF MAX2 1"/>
    <property type="match status" value="1"/>
</dbReference>
<evidence type="ECO:0000256" key="6">
    <source>
        <dbReference type="SAM" id="MobiDB-lite"/>
    </source>
</evidence>
<evidence type="ECO:0000256" key="4">
    <source>
        <dbReference type="ARBA" id="ARBA00023163"/>
    </source>
</evidence>
<evidence type="ECO:0000256" key="1">
    <source>
        <dbReference type="ARBA" id="ARBA00008675"/>
    </source>
</evidence>
<dbReference type="PANTHER" id="PTHR43572">
    <property type="entry name" value="CHAPERONE PROTEIN CLPD, CHLOROPLASTIC"/>
    <property type="match status" value="1"/>
</dbReference>
<dbReference type="FunFam" id="1.10.1780.10:FF:000005">
    <property type="entry name" value="protein SUPPRESSOR OF MAX2 1"/>
    <property type="match status" value="1"/>
</dbReference>
<gene>
    <name evidence="8" type="ORF">Bca52824_036130</name>
</gene>
<dbReference type="Proteomes" id="UP000886595">
    <property type="component" value="Unassembled WGS sequence"/>
</dbReference>
<evidence type="ECO:0000259" key="7">
    <source>
        <dbReference type="PROSITE" id="PS51903"/>
    </source>
</evidence>
<comment type="caution">
    <text evidence="8">The sequence shown here is derived from an EMBL/GenBank/DDBJ whole genome shotgun (WGS) entry which is preliminary data.</text>
</comment>
<dbReference type="InterPro" id="IPR058954">
    <property type="entry name" value="AAA_lid_SMAX1"/>
</dbReference>
<dbReference type="SUPFAM" id="SSF52540">
    <property type="entry name" value="P-loop containing nucleoside triphosphate hydrolases"/>
    <property type="match status" value="2"/>
</dbReference>
<dbReference type="InterPro" id="IPR051650">
    <property type="entry name" value="SL_signaling_regulator"/>
</dbReference>
<organism evidence="8 9">
    <name type="scientific">Brassica carinata</name>
    <name type="common">Ethiopian mustard</name>
    <name type="synonym">Abyssinian cabbage</name>
    <dbReference type="NCBI Taxonomy" id="52824"/>
    <lineage>
        <taxon>Eukaryota</taxon>
        <taxon>Viridiplantae</taxon>
        <taxon>Streptophyta</taxon>
        <taxon>Embryophyta</taxon>
        <taxon>Tracheophyta</taxon>
        <taxon>Spermatophyta</taxon>
        <taxon>Magnoliopsida</taxon>
        <taxon>eudicotyledons</taxon>
        <taxon>Gunneridae</taxon>
        <taxon>Pentapetalae</taxon>
        <taxon>rosids</taxon>
        <taxon>malvids</taxon>
        <taxon>Brassicales</taxon>
        <taxon>Brassicaceae</taxon>
        <taxon>Brassiceae</taxon>
        <taxon>Brassica</taxon>
    </lineage>
</organism>
<evidence type="ECO:0000256" key="5">
    <source>
        <dbReference type="PROSITE-ProRule" id="PRU01251"/>
    </source>
</evidence>
<evidence type="ECO:0000256" key="2">
    <source>
        <dbReference type="ARBA" id="ARBA00022737"/>
    </source>
</evidence>
<sequence length="1490" mass="164224">MRAGLSTIQQTLTPEAATVLNQSISEAARRNHGQTTPLHVAATLLASSSGFLRRACIRSHPNSSHPLQCRALELCFSVALERLPTTATATTTPANDPPISNALMAALKRAQAHQRRGCPEQQQQPLLAVKVELEQLIISILDDPSVSRVMREASFSSPAVKATIEQSLSSNIPNTTPIPSVSSVGLNFRPGGGGPMTRNTYLNPRLQQNGPASVQSGVVNKNDDVEERVMDILGRGKKKNPVLVGDSEPGRVIREILNRIESGEAAVKSSKIVLHFEEISSDNAERIKKLDGLLETRMKDSDPGGGVILHLGDLKWLVEQPVEVGRTAVAELRRLLEKFRGRLWFIGTATCETYLRCQVYHPSMENDWDLQAVSVAAKAPASGAFPKLANNLGSFSPLKSFVPANMTSKCCPECSKSCELELSETESMSQVVKTEVAQTKQLPQWLLNAKPVNRVPQAKIEEVRKKWNDACVRLHPSFHNKNERIVPVPTPIPLTTSSYGPNMLLRQPLQPKFQPNRELRERVHLKPMTPLVTEQAKKKSPPGSPVQTDLVLGRTEDSDTRVRDFLGCISSESVQNNNDKISVLHNNSLDIDLFKKLLKGMTEKVWWQHDAASAVAATVSQCKLGAGKRRGVVSKGDVWLLFSGPDRVGKRKMVSALSSLVYGTSPIMISLGSSSRQEAGGVRGKTVLDRIAETVKRSPFSVILLEDIDEADMLLRGSIKRAMDRGRISDSHGREISLGNVIFVMTASWHRSAGTKTCILDNEAKLRDLASESWRLRLCMREKFGKRRASWLDSGVEERLTKPKKELGSGLTFDLNQAADTADDGSNNTSELTDNNDQEEFSGKLSLQCVPFAFHELVSRVDDAVAFRAVDFGAVRQRVSDKLSERFTTVVGESLSMEVEEDVLQRILGGVWLGEMELEEWIEKAIVPVLSQLKARVLTTGTYGDRTVARLELDEDSGERSGGDLLPSSVTLAQAKIEEVRKKWNDACVRLHPSFHNKNERIVPVPTPIPLTTSSYGPNMLLRQPLQPKFQPNRELRERVHLKPMTPLVTEQAKKKSPPGSPVQTDLVLGRTEDSDTRVRDFLGCISSESVQNNNDKISVLHNNSLDIDLFKKLLKGMTEKVWWQHDAASAVAATVSQCKLGAGKRRGVVSKGDVWLLFSGPDRVGKRKMVSALSSLVYGTSPIMISLGSSSRQEAGGVRGKTVLDRIAETVKRSPFSVILLEDIDEADMLLRGSIKRAMDRGRISDSHGREISLGNVIFVMTASWHRSAGTKTCILDNEAKLRDLASESWRLRLCMREKFGKRRASWLDSGVEERLTKPKKELGSGLTFDLNQAADTADDGSNNTSELTDNNDQEEFSGKLSLQCVPFAFHELVSRVDDAVAFRAVDFGAVRQRVSDKLSERFTTVVGESLSMEVEEDVLQRILGGVWLGEMELEWIEKAIVPVLSQLKARVLTTGTYGDRTVARLELDEDSGERSGGDLLPSSVTLAV</sequence>
<feature type="region of interest" description="Disordered" evidence="6">
    <location>
        <begin position="1335"/>
        <end position="1354"/>
    </location>
</feature>
<dbReference type="Pfam" id="PF23569">
    <property type="entry name" value="NBD_SMAX1"/>
    <property type="match status" value="1"/>
</dbReference>
<feature type="compositionally biased region" description="Polar residues" evidence="6">
    <location>
        <begin position="1335"/>
        <end position="1350"/>
    </location>
</feature>
<dbReference type="Gene3D" id="1.10.1780.10">
    <property type="entry name" value="Clp, N-terminal domain"/>
    <property type="match status" value="1"/>
</dbReference>
<dbReference type="GO" id="GO:0016887">
    <property type="term" value="F:ATP hydrolysis activity"/>
    <property type="evidence" value="ECO:0007669"/>
    <property type="project" value="InterPro"/>
</dbReference>
<feature type="region of interest" description="Disordered" evidence="6">
    <location>
        <begin position="818"/>
        <end position="837"/>
    </location>
</feature>
<keyword evidence="2 5" id="KW-0677">Repeat</keyword>
<protein>
    <recommendedName>
        <fullName evidence="7">Clp R domain-containing protein</fullName>
    </recommendedName>
</protein>
<reference evidence="8 9" key="1">
    <citation type="submission" date="2020-02" db="EMBL/GenBank/DDBJ databases">
        <authorList>
            <person name="Ma Q."/>
            <person name="Huang Y."/>
            <person name="Song X."/>
            <person name="Pei D."/>
        </authorList>
    </citation>
    <scope>NUCLEOTIDE SEQUENCE [LARGE SCALE GENOMIC DNA]</scope>
    <source>
        <strain evidence="8">Sxm20200214</strain>
        <tissue evidence="8">Leaf</tissue>
    </source>
</reference>
<keyword evidence="4" id="KW-0804">Transcription</keyword>
<comment type="similarity">
    <text evidence="1">Belongs to the ClpA/ClpB family.</text>
</comment>
<dbReference type="InterPro" id="IPR003959">
    <property type="entry name" value="ATPase_AAA_core"/>
</dbReference>
<dbReference type="Pfam" id="PF26587">
    <property type="entry name" value="AAA_lid_SMAX1"/>
    <property type="match status" value="2"/>
</dbReference>
<dbReference type="CDD" id="cd19499">
    <property type="entry name" value="RecA-like_ClpB_Hsp104-like"/>
    <property type="match status" value="2"/>
</dbReference>